<proteinExistence type="predicted"/>
<evidence type="ECO:0000313" key="1">
    <source>
        <dbReference type="EMBL" id="KAJ8668940.1"/>
    </source>
</evidence>
<sequence length="497" mass="55891">MLPFFLILCIFGSIFDIGSSSIQPSSRIRRFSGIHITTKNHPTVVRVTYRLQPICDGSLISDTLSLTAAHCIFGIWHERMFIVIKNRGAMSIHKVSNTEYHEDYRPSTNKNDVALIKLAAPISLNKKIQFVHLPYPGILWSDEWRVISYRYTKLKQSHHDAALVELTSNAFTSTRVCAMFFNRTPESMNGLFCAASRQLNDFSEEMTGGPAIFDNTQYQVGIILNVGSYIGDPVLYINVSMVYDWLKQKKEQLLTSSSANTAFYPLPEEELDYNANDRGGKIFNEREISTVAIVNATNGKLVCAGSLVALDMVLTTARCARKGYECMRLRLPSNESSIERKFIKLYVHPDFSETSPEHDVALLKFRTEPDNDALPKIVVADSDQKLIHQSGYVHSFVGGSDLRRIESSVIDTEECDWLFKKPGSAPKGTICAKSPHGLCKRVAGEPLIIEGRLSGILTATPHDCGDPRYPGVYIRMDTNFKWIQQRITYLAEREEGL</sequence>
<reference evidence="1" key="1">
    <citation type="submission" date="2023-04" db="EMBL/GenBank/DDBJ databases">
        <title>A chromosome-level genome assembly of the parasitoid wasp Eretmocerus hayati.</title>
        <authorList>
            <person name="Zhong Y."/>
            <person name="Liu S."/>
            <person name="Liu Y."/>
        </authorList>
    </citation>
    <scope>NUCLEOTIDE SEQUENCE</scope>
    <source>
        <strain evidence="1">ZJU_SS_LIU_2023</strain>
    </source>
</reference>
<name>A0ACC2NH89_9HYME</name>
<organism evidence="1 2">
    <name type="scientific">Eretmocerus hayati</name>
    <dbReference type="NCBI Taxonomy" id="131215"/>
    <lineage>
        <taxon>Eukaryota</taxon>
        <taxon>Metazoa</taxon>
        <taxon>Ecdysozoa</taxon>
        <taxon>Arthropoda</taxon>
        <taxon>Hexapoda</taxon>
        <taxon>Insecta</taxon>
        <taxon>Pterygota</taxon>
        <taxon>Neoptera</taxon>
        <taxon>Endopterygota</taxon>
        <taxon>Hymenoptera</taxon>
        <taxon>Apocrita</taxon>
        <taxon>Proctotrupomorpha</taxon>
        <taxon>Chalcidoidea</taxon>
        <taxon>Aphelinidae</taxon>
        <taxon>Aphelininae</taxon>
        <taxon>Eretmocerus</taxon>
    </lineage>
</organism>
<gene>
    <name evidence="1" type="ORF">QAD02_000199</name>
</gene>
<dbReference type="Proteomes" id="UP001239111">
    <property type="component" value="Chromosome 3"/>
</dbReference>
<dbReference type="EMBL" id="CM056743">
    <property type="protein sequence ID" value="KAJ8668940.1"/>
    <property type="molecule type" value="Genomic_DNA"/>
</dbReference>
<comment type="caution">
    <text evidence="1">The sequence shown here is derived from an EMBL/GenBank/DDBJ whole genome shotgun (WGS) entry which is preliminary data.</text>
</comment>
<protein>
    <submittedName>
        <fullName evidence="1">Uncharacterized protein</fullName>
    </submittedName>
</protein>
<evidence type="ECO:0000313" key="2">
    <source>
        <dbReference type="Proteomes" id="UP001239111"/>
    </source>
</evidence>
<accession>A0ACC2NH89</accession>
<keyword evidence="2" id="KW-1185">Reference proteome</keyword>